<dbReference type="SUPFAM" id="SSF69318">
    <property type="entry name" value="Integrin alpha N-terminal domain"/>
    <property type="match status" value="1"/>
</dbReference>
<name>X1CG35_9ZZZZ</name>
<evidence type="ECO:0000256" key="1">
    <source>
        <dbReference type="ARBA" id="ARBA00022729"/>
    </source>
</evidence>
<dbReference type="Gene3D" id="2.130.10.130">
    <property type="entry name" value="Integrin alpha, N-terminal"/>
    <property type="match status" value="1"/>
</dbReference>
<feature type="non-terminal residue" evidence="3">
    <location>
        <position position="1"/>
    </location>
</feature>
<dbReference type="InterPro" id="IPR013517">
    <property type="entry name" value="FG-GAP"/>
</dbReference>
<dbReference type="PANTHER" id="PTHR44103">
    <property type="entry name" value="PROPROTEIN CONVERTASE P"/>
    <property type="match status" value="1"/>
</dbReference>
<dbReference type="PANTHER" id="PTHR44103:SF1">
    <property type="entry name" value="PROPROTEIN CONVERTASE P"/>
    <property type="match status" value="1"/>
</dbReference>
<evidence type="ECO:0000313" key="3">
    <source>
        <dbReference type="EMBL" id="GAG92037.1"/>
    </source>
</evidence>
<dbReference type="EMBL" id="BART01022071">
    <property type="protein sequence ID" value="GAG92037.1"/>
    <property type="molecule type" value="Genomic_DNA"/>
</dbReference>
<protein>
    <recommendedName>
        <fullName evidence="2">Secretion system C-terminal sorting domain-containing protein</fullName>
    </recommendedName>
</protein>
<feature type="non-terminal residue" evidence="3">
    <location>
        <position position="289"/>
    </location>
</feature>
<dbReference type="Pfam" id="PF18962">
    <property type="entry name" value="Por_Secre_tail"/>
    <property type="match status" value="1"/>
</dbReference>
<dbReference type="InterPro" id="IPR026444">
    <property type="entry name" value="Secre_tail"/>
</dbReference>
<keyword evidence="1" id="KW-0732">Signal</keyword>
<evidence type="ECO:0000259" key="2">
    <source>
        <dbReference type="Pfam" id="PF18962"/>
    </source>
</evidence>
<feature type="domain" description="Secretion system C-terminal sorting" evidence="2">
    <location>
        <begin position="220"/>
        <end position="289"/>
    </location>
</feature>
<organism evidence="3">
    <name type="scientific">marine sediment metagenome</name>
    <dbReference type="NCBI Taxonomy" id="412755"/>
    <lineage>
        <taxon>unclassified sequences</taxon>
        <taxon>metagenomes</taxon>
        <taxon>ecological metagenomes</taxon>
    </lineage>
</organism>
<dbReference type="Pfam" id="PF13517">
    <property type="entry name" value="FG-GAP_3"/>
    <property type="match status" value="2"/>
</dbReference>
<comment type="caution">
    <text evidence="3">The sequence shown here is derived from an EMBL/GenBank/DDBJ whole genome shotgun (WGS) entry which is preliminary data.</text>
</comment>
<dbReference type="AlphaFoldDB" id="X1CG35"/>
<proteinExistence type="predicted"/>
<accession>X1CG35</accession>
<sequence length="289" mass="31922">DGVYSGSIAFADVDNDNDQDVLITGFTYWNYQLPIAKLYTNDGNGNYTEVMETPIEGVGGGSIAFADTDNDGDQDVLITGEDIEYYVTAKLYTNDGNGNFEKVYGTTFERVWLSSIAFADIDNDNDQDVLITGRPYPLNQGISKLYINEGNNIFEEILDTPFDGVWLGSIAFADVDNDNDQDVLITGRTGPHNGNPISKLYRNLSPLGINENSLFSKVSIFPNPNKGLINIDLGSLNNVSIKVQNLSGQLIYYKENINTPIYQFELDASPGIYILELSSVGEKQQFKLI</sequence>
<gene>
    <name evidence="3" type="ORF">S01H4_40515</name>
</gene>
<dbReference type="NCBIfam" id="TIGR04183">
    <property type="entry name" value="Por_Secre_tail"/>
    <property type="match status" value="1"/>
</dbReference>
<reference evidence="3" key="1">
    <citation type="journal article" date="2014" name="Front. Microbiol.">
        <title>High frequency of phylogenetically diverse reductive dehalogenase-homologous genes in deep subseafloor sedimentary metagenomes.</title>
        <authorList>
            <person name="Kawai M."/>
            <person name="Futagami T."/>
            <person name="Toyoda A."/>
            <person name="Takaki Y."/>
            <person name="Nishi S."/>
            <person name="Hori S."/>
            <person name="Arai W."/>
            <person name="Tsubouchi T."/>
            <person name="Morono Y."/>
            <person name="Uchiyama I."/>
            <person name="Ito T."/>
            <person name="Fujiyama A."/>
            <person name="Inagaki F."/>
            <person name="Takami H."/>
        </authorList>
    </citation>
    <scope>NUCLEOTIDE SEQUENCE</scope>
    <source>
        <strain evidence="3">Expedition CK06-06</strain>
    </source>
</reference>
<dbReference type="InterPro" id="IPR028994">
    <property type="entry name" value="Integrin_alpha_N"/>
</dbReference>